<reference evidence="1" key="2">
    <citation type="journal article" date="2015" name="Data Brief">
        <title>Shoot transcriptome of the giant reed, Arundo donax.</title>
        <authorList>
            <person name="Barrero R.A."/>
            <person name="Guerrero F.D."/>
            <person name="Moolhuijzen P."/>
            <person name="Goolsby J.A."/>
            <person name="Tidwell J."/>
            <person name="Bellgard S.E."/>
            <person name="Bellgard M.I."/>
        </authorList>
    </citation>
    <scope>NUCLEOTIDE SEQUENCE</scope>
    <source>
        <tissue evidence="1">Shoot tissue taken approximately 20 cm above the soil surface</tissue>
    </source>
</reference>
<evidence type="ECO:0000313" key="1">
    <source>
        <dbReference type="EMBL" id="JAD72324.1"/>
    </source>
</evidence>
<name>A0A0A9C7P9_ARUDO</name>
<accession>A0A0A9C7P9</accession>
<proteinExistence type="predicted"/>
<dbReference type="AlphaFoldDB" id="A0A0A9C7P9"/>
<dbReference type="EMBL" id="GBRH01225571">
    <property type="protein sequence ID" value="JAD72324.1"/>
    <property type="molecule type" value="Transcribed_RNA"/>
</dbReference>
<sequence length="110" mass="12526">MFFRFVASLYSNCSDILSRIFRISFLEYPAKIFFISCSNFLRSFSLMPASYISVSWSYLAIMRSKSVSDIFLKPRGDSSPFKSSYSLCEPRDLRASSTILLQNAVATITL</sequence>
<reference evidence="1" key="1">
    <citation type="submission" date="2014-09" db="EMBL/GenBank/DDBJ databases">
        <authorList>
            <person name="Magalhaes I.L.F."/>
            <person name="Oliveira U."/>
            <person name="Santos F.R."/>
            <person name="Vidigal T.H.D.A."/>
            <person name="Brescovit A.D."/>
            <person name="Santos A.J."/>
        </authorList>
    </citation>
    <scope>NUCLEOTIDE SEQUENCE</scope>
    <source>
        <tissue evidence="1">Shoot tissue taken approximately 20 cm above the soil surface</tissue>
    </source>
</reference>
<organism evidence="1">
    <name type="scientific">Arundo donax</name>
    <name type="common">Giant reed</name>
    <name type="synonym">Donax arundinaceus</name>
    <dbReference type="NCBI Taxonomy" id="35708"/>
    <lineage>
        <taxon>Eukaryota</taxon>
        <taxon>Viridiplantae</taxon>
        <taxon>Streptophyta</taxon>
        <taxon>Embryophyta</taxon>
        <taxon>Tracheophyta</taxon>
        <taxon>Spermatophyta</taxon>
        <taxon>Magnoliopsida</taxon>
        <taxon>Liliopsida</taxon>
        <taxon>Poales</taxon>
        <taxon>Poaceae</taxon>
        <taxon>PACMAD clade</taxon>
        <taxon>Arundinoideae</taxon>
        <taxon>Arundineae</taxon>
        <taxon>Arundo</taxon>
    </lineage>
</organism>
<protein>
    <submittedName>
        <fullName evidence="1">Uncharacterized protein</fullName>
    </submittedName>
</protein>